<keyword evidence="1" id="KW-0812">Transmembrane</keyword>
<keyword evidence="3" id="KW-1185">Reference proteome</keyword>
<comment type="caution">
    <text evidence="2">The sequence shown here is derived from an EMBL/GenBank/DDBJ whole genome shotgun (WGS) entry which is preliminary data.</text>
</comment>
<dbReference type="InterPro" id="IPR046487">
    <property type="entry name" value="DUF6580"/>
</dbReference>
<feature type="transmembrane region" description="Helical" evidence="1">
    <location>
        <begin position="30"/>
        <end position="46"/>
    </location>
</feature>
<keyword evidence="1" id="KW-0472">Membrane</keyword>
<protein>
    <recommendedName>
        <fullName evidence="4">Membrane protein YhhN</fullName>
    </recommendedName>
</protein>
<dbReference type="Proteomes" id="UP000753802">
    <property type="component" value="Unassembled WGS sequence"/>
</dbReference>
<sequence>MKITRSLVISLCLMVLISALYRIMPNRPWGFAPQIAMALFSGALFVNDKKWAFALPLISLFISDCLYQVLYTYGLTPIQGFYDGQWIMYVLFGSMTVFGFLINKNKVGNVLLASLAAPTTYFLLSNFVVWASPKQGFGLNRPQTFEGLVLTYGDALPFFKFSVIATVVFSAVLFGTYYLVQQVNARKELA</sequence>
<evidence type="ECO:0008006" key="4">
    <source>
        <dbReference type="Google" id="ProtNLM"/>
    </source>
</evidence>
<name>A0ABW9ZW24_9BACT</name>
<keyword evidence="1" id="KW-1133">Transmembrane helix</keyword>
<evidence type="ECO:0000313" key="3">
    <source>
        <dbReference type="Proteomes" id="UP000753802"/>
    </source>
</evidence>
<gene>
    <name evidence="2" type="ORF">GWC95_08290</name>
</gene>
<accession>A0ABW9ZW24</accession>
<dbReference type="RefSeq" id="WP_161818240.1">
    <property type="nucleotide sequence ID" value="NZ_JAACJS010000012.1"/>
</dbReference>
<feature type="transmembrane region" description="Helical" evidence="1">
    <location>
        <begin position="86"/>
        <end position="103"/>
    </location>
</feature>
<dbReference type="EMBL" id="JAACJS010000012">
    <property type="protein sequence ID" value="NCI49917.1"/>
    <property type="molecule type" value="Genomic_DNA"/>
</dbReference>
<feature type="transmembrane region" description="Helical" evidence="1">
    <location>
        <begin position="158"/>
        <end position="180"/>
    </location>
</feature>
<feature type="transmembrane region" description="Helical" evidence="1">
    <location>
        <begin position="7"/>
        <end position="24"/>
    </location>
</feature>
<feature type="transmembrane region" description="Helical" evidence="1">
    <location>
        <begin position="110"/>
        <end position="131"/>
    </location>
</feature>
<evidence type="ECO:0000313" key="2">
    <source>
        <dbReference type="EMBL" id="NCI49917.1"/>
    </source>
</evidence>
<dbReference type="Pfam" id="PF20221">
    <property type="entry name" value="DUF6580"/>
    <property type="match status" value="1"/>
</dbReference>
<proteinExistence type="predicted"/>
<reference evidence="2 3" key="1">
    <citation type="submission" date="2020-01" db="EMBL/GenBank/DDBJ databases">
        <title>Genome analysis.</title>
        <authorList>
            <person name="Wu S."/>
            <person name="Wang G."/>
        </authorList>
    </citation>
    <scope>NUCLEOTIDE SEQUENCE [LARGE SCALE GENOMIC DNA]</scope>
    <source>
        <strain evidence="2 3">SYL130</strain>
    </source>
</reference>
<organism evidence="2 3">
    <name type="scientific">Sediminibacterium roseum</name>
    <dbReference type="NCBI Taxonomy" id="1978412"/>
    <lineage>
        <taxon>Bacteria</taxon>
        <taxon>Pseudomonadati</taxon>
        <taxon>Bacteroidota</taxon>
        <taxon>Chitinophagia</taxon>
        <taxon>Chitinophagales</taxon>
        <taxon>Chitinophagaceae</taxon>
        <taxon>Sediminibacterium</taxon>
    </lineage>
</organism>
<feature type="transmembrane region" description="Helical" evidence="1">
    <location>
        <begin position="53"/>
        <end position="74"/>
    </location>
</feature>
<evidence type="ECO:0000256" key="1">
    <source>
        <dbReference type="SAM" id="Phobius"/>
    </source>
</evidence>